<dbReference type="VEuPathDB" id="FungiDB:MAPG_10451"/>
<evidence type="ECO:0000313" key="3">
    <source>
        <dbReference type="Proteomes" id="UP000011715"/>
    </source>
</evidence>
<gene>
    <name evidence="1" type="ORF">MAPG_10451</name>
</gene>
<evidence type="ECO:0008006" key="4">
    <source>
        <dbReference type="Google" id="ProtNLM"/>
    </source>
</evidence>
<dbReference type="Gene3D" id="3.30.40.10">
    <property type="entry name" value="Zinc/RING finger domain, C3HC4 (zinc finger)"/>
    <property type="match status" value="1"/>
</dbReference>
<dbReference type="EnsemblFungi" id="MAPG_10451T0">
    <property type="protein sequence ID" value="MAPG_10451T0"/>
    <property type="gene ID" value="MAPG_10451"/>
</dbReference>
<keyword evidence="3" id="KW-1185">Reference proteome</keyword>
<dbReference type="Proteomes" id="UP000011715">
    <property type="component" value="Unassembled WGS sequence"/>
</dbReference>
<reference evidence="2" key="5">
    <citation type="submission" date="2015-06" db="UniProtKB">
        <authorList>
            <consortium name="EnsemblFungi"/>
        </authorList>
    </citation>
    <scope>IDENTIFICATION</scope>
    <source>
        <strain evidence="2">ATCC 64411</strain>
    </source>
</reference>
<sequence>MDADAESLGRAQTRLIAAYANFEKRLSSVIDAAFNMPKFPTLTAELMKMAESLAPGSPAQTAMSRMIFAVATSDVASLVMPGSNHLRCLAREVPQWSTGDDEEQAAAANPSFRRGDLASTAQDALFAGGDWDSSWAPVLRGVFRLRGDEEARYAQTEFDRLERQAETAAADVLEAAKAVLRCERPSVREETCYYPELASWIHDRTSVLPPRVTCPVCLVSRVSVPPLDDLAAAATGAADGDGKGGGDEEVPEKGVLLPCKTIVCEGCWKQIRHSPGATYGTIGKCPVCRAYVDETMDLNEQLGKEFNILGSAP</sequence>
<reference evidence="3" key="2">
    <citation type="submission" date="2010-05" db="EMBL/GenBank/DDBJ databases">
        <title>The genome sequence of Magnaporthe poae strain ATCC 64411.</title>
        <authorList>
            <person name="Ma L.-J."/>
            <person name="Dead R."/>
            <person name="Young S."/>
            <person name="Zeng Q."/>
            <person name="Koehrsen M."/>
            <person name="Alvarado L."/>
            <person name="Berlin A."/>
            <person name="Chapman S.B."/>
            <person name="Chen Z."/>
            <person name="Freedman E."/>
            <person name="Gellesch M."/>
            <person name="Goldberg J."/>
            <person name="Griggs A."/>
            <person name="Gujja S."/>
            <person name="Heilman E.R."/>
            <person name="Heiman D."/>
            <person name="Hepburn T."/>
            <person name="Howarth C."/>
            <person name="Jen D."/>
            <person name="Larson L."/>
            <person name="Mehta T."/>
            <person name="Neiman D."/>
            <person name="Pearson M."/>
            <person name="Roberts A."/>
            <person name="Saif S."/>
            <person name="Shea T."/>
            <person name="Shenoy N."/>
            <person name="Sisk P."/>
            <person name="Stolte C."/>
            <person name="Sykes S."/>
            <person name="Walk T."/>
            <person name="White J."/>
            <person name="Yandava C."/>
            <person name="Haas B."/>
            <person name="Nusbaum C."/>
            <person name="Birren B."/>
        </authorList>
    </citation>
    <scope>NUCLEOTIDE SEQUENCE [LARGE SCALE GENOMIC DNA]</scope>
    <source>
        <strain evidence="3">ATCC 64411 / 73-15</strain>
    </source>
</reference>
<reference evidence="1" key="1">
    <citation type="submission" date="2010-05" db="EMBL/GenBank/DDBJ databases">
        <title>The Genome Sequence of Magnaporthe poae strain ATCC 64411.</title>
        <authorList>
            <consortium name="The Broad Institute Genome Sequencing Platform"/>
            <consortium name="Broad Institute Genome Sequencing Center for Infectious Disease"/>
            <person name="Ma L.-J."/>
            <person name="Dead R."/>
            <person name="Young S."/>
            <person name="Zeng Q."/>
            <person name="Koehrsen M."/>
            <person name="Alvarado L."/>
            <person name="Berlin A."/>
            <person name="Chapman S.B."/>
            <person name="Chen Z."/>
            <person name="Freedman E."/>
            <person name="Gellesch M."/>
            <person name="Goldberg J."/>
            <person name="Griggs A."/>
            <person name="Gujja S."/>
            <person name="Heilman E.R."/>
            <person name="Heiman D."/>
            <person name="Hepburn T."/>
            <person name="Howarth C."/>
            <person name="Jen D."/>
            <person name="Larson L."/>
            <person name="Mehta T."/>
            <person name="Neiman D."/>
            <person name="Pearson M."/>
            <person name="Roberts A."/>
            <person name="Saif S."/>
            <person name="Shea T."/>
            <person name="Shenoy N."/>
            <person name="Sisk P."/>
            <person name="Stolte C."/>
            <person name="Sykes S."/>
            <person name="Walk T."/>
            <person name="White J."/>
            <person name="Yandava C."/>
            <person name="Haas B."/>
            <person name="Nusbaum C."/>
            <person name="Birren B."/>
        </authorList>
    </citation>
    <scope>NUCLEOTIDE SEQUENCE</scope>
    <source>
        <strain evidence="1">ATCC 64411</strain>
    </source>
</reference>
<reference evidence="1" key="3">
    <citation type="submission" date="2011-03" db="EMBL/GenBank/DDBJ databases">
        <title>Annotation of Magnaporthe poae ATCC 64411.</title>
        <authorList>
            <person name="Ma L.-J."/>
            <person name="Dead R."/>
            <person name="Young S.K."/>
            <person name="Zeng Q."/>
            <person name="Gargeya S."/>
            <person name="Fitzgerald M."/>
            <person name="Haas B."/>
            <person name="Abouelleil A."/>
            <person name="Alvarado L."/>
            <person name="Arachchi H.M."/>
            <person name="Berlin A."/>
            <person name="Brown A."/>
            <person name="Chapman S.B."/>
            <person name="Chen Z."/>
            <person name="Dunbar C."/>
            <person name="Freedman E."/>
            <person name="Gearin G."/>
            <person name="Gellesch M."/>
            <person name="Goldberg J."/>
            <person name="Griggs A."/>
            <person name="Gujja S."/>
            <person name="Heiman D."/>
            <person name="Howarth C."/>
            <person name="Larson L."/>
            <person name="Lui A."/>
            <person name="MacDonald P.J.P."/>
            <person name="Mehta T."/>
            <person name="Montmayeur A."/>
            <person name="Murphy C."/>
            <person name="Neiman D."/>
            <person name="Pearson M."/>
            <person name="Priest M."/>
            <person name="Roberts A."/>
            <person name="Saif S."/>
            <person name="Shea T."/>
            <person name="Shenoy N."/>
            <person name="Sisk P."/>
            <person name="Stolte C."/>
            <person name="Sykes S."/>
            <person name="Yandava C."/>
            <person name="Wortman J."/>
            <person name="Nusbaum C."/>
            <person name="Birren B."/>
        </authorList>
    </citation>
    <scope>NUCLEOTIDE SEQUENCE</scope>
    <source>
        <strain evidence="1">ATCC 64411</strain>
    </source>
</reference>
<protein>
    <recommendedName>
        <fullName evidence="4">RING-type domain-containing protein</fullName>
    </recommendedName>
</protein>
<dbReference type="EMBL" id="ADBL01002336">
    <property type="status" value="NOT_ANNOTATED_CDS"/>
    <property type="molecule type" value="Genomic_DNA"/>
</dbReference>
<reference evidence="2" key="4">
    <citation type="journal article" date="2015" name="G3 (Bethesda)">
        <title>Genome sequences of three phytopathogenic species of the Magnaporthaceae family of fungi.</title>
        <authorList>
            <person name="Okagaki L.H."/>
            <person name="Nunes C.C."/>
            <person name="Sailsbery J."/>
            <person name="Clay B."/>
            <person name="Brown D."/>
            <person name="John T."/>
            <person name="Oh Y."/>
            <person name="Young N."/>
            <person name="Fitzgerald M."/>
            <person name="Haas B.J."/>
            <person name="Zeng Q."/>
            <person name="Young S."/>
            <person name="Adiconis X."/>
            <person name="Fan L."/>
            <person name="Levin J.Z."/>
            <person name="Mitchell T.K."/>
            <person name="Okubara P.A."/>
            <person name="Farman M.L."/>
            <person name="Kohn L.M."/>
            <person name="Birren B."/>
            <person name="Ma L.-J."/>
            <person name="Dean R.A."/>
        </authorList>
    </citation>
    <scope>NUCLEOTIDE SEQUENCE</scope>
    <source>
        <strain evidence="2">ATCC 64411 / 73-15</strain>
    </source>
</reference>
<accession>A0A0C4ECM0</accession>
<dbReference type="InterPro" id="IPR013083">
    <property type="entry name" value="Znf_RING/FYVE/PHD"/>
</dbReference>
<evidence type="ECO:0000313" key="1">
    <source>
        <dbReference type="EMBL" id="KLU90599.1"/>
    </source>
</evidence>
<dbReference type="EMBL" id="GL876975">
    <property type="protein sequence ID" value="KLU90599.1"/>
    <property type="molecule type" value="Genomic_DNA"/>
</dbReference>
<name>A0A0C4ECM0_MAGP6</name>
<evidence type="ECO:0000313" key="2">
    <source>
        <dbReference type="EnsemblFungi" id="MAPG_10451T0"/>
    </source>
</evidence>
<organism evidence="2 3">
    <name type="scientific">Magnaporthiopsis poae (strain ATCC 64411 / 73-15)</name>
    <name type="common">Kentucky bluegrass fungus</name>
    <name type="synonym">Magnaporthe poae</name>
    <dbReference type="NCBI Taxonomy" id="644358"/>
    <lineage>
        <taxon>Eukaryota</taxon>
        <taxon>Fungi</taxon>
        <taxon>Dikarya</taxon>
        <taxon>Ascomycota</taxon>
        <taxon>Pezizomycotina</taxon>
        <taxon>Sordariomycetes</taxon>
        <taxon>Sordariomycetidae</taxon>
        <taxon>Magnaporthales</taxon>
        <taxon>Magnaporthaceae</taxon>
        <taxon>Magnaporthiopsis</taxon>
    </lineage>
</organism>
<proteinExistence type="predicted"/>
<dbReference type="AlphaFoldDB" id="A0A0C4ECM0"/>